<feature type="transmembrane region" description="Helical" evidence="5">
    <location>
        <begin position="74"/>
        <end position="90"/>
    </location>
</feature>
<dbReference type="PANTHER" id="PTHR37422">
    <property type="entry name" value="TEICHURONIC ACID BIOSYNTHESIS PROTEIN TUAE"/>
    <property type="match status" value="1"/>
</dbReference>
<feature type="transmembrane region" description="Helical" evidence="5">
    <location>
        <begin position="97"/>
        <end position="116"/>
    </location>
</feature>
<feature type="transmembrane region" description="Helical" evidence="5">
    <location>
        <begin position="50"/>
        <end position="68"/>
    </location>
</feature>
<dbReference type="PANTHER" id="PTHR37422:SF13">
    <property type="entry name" value="LIPOPOLYSACCHARIDE BIOSYNTHESIS PROTEIN PA4999-RELATED"/>
    <property type="match status" value="1"/>
</dbReference>
<evidence type="ECO:0000256" key="3">
    <source>
        <dbReference type="ARBA" id="ARBA00022989"/>
    </source>
</evidence>
<dbReference type="RefSeq" id="WP_187466230.1">
    <property type="nucleotide sequence ID" value="NZ_JACSIT010000091.1"/>
</dbReference>
<dbReference type="GO" id="GO:0016020">
    <property type="term" value="C:membrane"/>
    <property type="evidence" value="ECO:0007669"/>
    <property type="project" value="UniProtKB-SubCell"/>
</dbReference>
<name>A0A923PMR6_9BACT</name>
<feature type="transmembrane region" description="Helical" evidence="5">
    <location>
        <begin position="196"/>
        <end position="212"/>
    </location>
</feature>
<feature type="transmembrane region" description="Helical" evidence="5">
    <location>
        <begin position="171"/>
        <end position="189"/>
    </location>
</feature>
<keyword evidence="7" id="KW-0436">Ligase</keyword>
<organism evidence="7 8">
    <name type="scientific">Neolewinella lacunae</name>
    <dbReference type="NCBI Taxonomy" id="1517758"/>
    <lineage>
        <taxon>Bacteria</taxon>
        <taxon>Pseudomonadati</taxon>
        <taxon>Bacteroidota</taxon>
        <taxon>Saprospiria</taxon>
        <taxon>Saprospirales</taxon>
        <taxon>Lewinellaceae</taxon>
        <taxon>Neolewinella</taxon>
    </lineage>
</organism>
<dbReference type="InterPro" id="IPR007016">
    <property type="entry name" value="O-antigen_ligase-rel_domated"/>
</dbReference>
<comment type="subcellular location">
    <subcellularLocation>
        <location evidence="1">Membrane</location>
        <topology evidence="1">Multi-pass membrane protein</topology>
    </subcellularLocation>
</comment>
<dbReference type="Pfam" id="PF04932">
    <property type="entry name" value="Wzy_C"/>
    <property type="match status" value="1"/>
</dbReference>
<keyword evidence="8" id="KW-1185">Reference proteome</keyword>
<evidence type="ECO:0000313" key="7">
    <source>
        <dbReference type="EMBL" id="MBC6994144.1"/>
    </source>
</evidence>
<keyword evidence="3 5" id="KW-1133">Transmembrane helix</keyword>
<evidence type="ECO:0000256" key="4">
    <source>
        <dbReference type="ARBA" id="ARBA00023136"/>
    </source>
</evidence>
<accession>A0A923PMR6</accession>
<sequence>MKALLAATFFAMALTHLVDLNIYRYLPILGLILLIVAAGRRIFTVKRSWYWVGGMMVIVGSAIPSVLYGNGQSLLYVVFAVLNFFLYPLYEKIELTEAHLAIIFGGLCVSIIPFGFSNRIDSIYGNPNNYSAVVFSTLYFGMLLFRDRWRLQVLVLLVLGLFLFWGESRSIFGALIIFVLLYFGQRFVFRTTLRSLLVLGFGVACLAYYTLITNDQFKLLETIQQTTYTSKRERGLAHRDELFFYSLELIDEQPQGVGLGMSTEALEDYYGEEISPHNTYLKVLVEGGWVALAGFLVLMLGFFWTSSSPLASAFLFALLIRGFFESSTPFTISLISGMLIIPMFLNENSVGQKLRMVGKAKGSTLTVHPLQ</sequence>
<feature type="transmembrane region" description="Helical" evidence="5">
    <location>
        <begin position="289"/>
        <end position="320"/>
    </location>
</feature>
<comment type="caution">
    <text evidence="7">The sequence shown here is derived from an EMBL/GenBank/DDBJ whole genome shotgun (WGS) entry which is preliminary data.</text>
</comment>
<proteinExistence type="predicted"/>
<dbReference type="Proteomes" id="UP000650081">
    <property type="component" value="Unassembled WGS sequence"/>
</dbReference>
<keyword evidence="4 5" id="KW-0472">Membrane</keyword>
<feature type="transmembrane region" description="Helical" evidence="5">
    <location>
        <begin position="25"/>
        <end position="43"/>
    </location>
</feature>
<evidence type="ECO:0000256" key="1">
    <source>
        <dbReference type="ARBA" id="ARBA00004141"/>
    </source>
</evidence>
<dbReference type="EMBL" id="JACSIT010000091">
    <property type="protein sequence ID" value="MBC6994144.1"/>
    <property type="molecule type" value="Genomic_DNA"/>
</dbReference>
<evidence type="ECO:0000259" key="6">
    <source>
        <dbReference type="Pfam" id="PF04932"/>
    </source>
</evidence>
<feature type="transmembrane region" description="Helical" evidence="5">
    <location>
        <begin position="327"/>
        <end position="345"/>
    </location>
</feature>
<gene>
    <name evidence="7" type="ORF">H9S92_08225</name>
</gene>
<reference evidence="7" key="1">
    <citation type="submission" date="2020-08" db="EMBL/GenBank/DDBJ databases">
        <title>Lewinella bacteria from marine environments.</title>
        <authorList>
            <person name="Zhong Y."/>
        </authorList>
    </citation>
    <scope>NUCLEOTIDE SEQUENCE</scope>
    <source>
        <strain evidence="7">KCTC 42187</strain>
    </source>
</reference>
<keyword evidence="2 5" id="KW-0812">Transmembrane</keyword>
<dbReference type="AlphaFoldDB" id="A0A923PMR6"/>
<dbReference type="GO" id="GO:0016874">
    <property type="term" value="F:ligase activity"/>
    <property type="evidence" value="ECO:0007669"/>
    <property type="project" value="UniProtKB-KW"/>
</dbReference>
<protein>
    <submittedName>
        <fullName evidence="7">O-antigen ligase family protein</fullName>
    </submittedName>
</protein>
<feature type="transmembrane region" description="Helical" evidence="5">
    <location>
        <begin position="128"/>
        <end position="144"/>
    </location>
</feature>
<evidence type="ECO:0000313" key="8">
    <source>
        <dbReference type="Proteomes" id="UP000650081"/>
    </source>
</evidence>
<feature type="domain" description="O-antigen ligase-related" evidence="6">
    <location>
        <begin position="155"/>
        <end position="296"/>
    </location>
</feature>
<evidence type="ECO:0000256" key="2">
    <source>
        <dbReference type="ARBA" id="ARBA00022692"/>
    </source>
</evidence>
<evidence type="ECO:0000256" key="5">
    <source>
        <dbReference type="SAM" id="Phobius"/>
    </source>
</evidence>
<dbReference type="InterPro" id="IPR051533">
    <property type="entry name" value="WaaL-like"/>
</dbReference>